<dbReference type="EMBL" id="BAAASJ010000002">
    <property type="protein sequence ID" value="GAA2619633.1"/>
    <property type="molecule type" value="Genomic_DNA"/>
</dbReference>
<evidence type="ECO:0000313" key="1">
    <source>
        <dbReference type="EMBL" id="GAA2619633.1"/>
    </source>
</evidence>
<accession>A0ABN3Q7U2</accession>
<protein>
    <submittedName>
        <fullName evidence="1">Uncharacterized protein</fullName>
    </submittedName>
</protein>
<keyword evidence="2" id="KW-1185">Reference proteome</keyword>
<dbReference type="RefSeq" id="WP_344386840.1">
    <property type="nucleotide sequence ID" value="NZ_BAAASJ010000002.1"/>
</dbReference>
<reference evidence="1 2" key="1">
    <citation type="journal article" date="2019" name="Int. J. Syst. Evol. Microbiol.">
        <title>The Global Catalogue of Microorganisms (GCM) 10K type strain sequencing project: providing services to taxonomists for standard genome sequencing and annotation.</title>
        <authorList>
            <consortium name="The Broad Institute Genomics Platform"/>
            <consortium name="The Broad Institute Genome Sequencing Center for Infectious Disease"/>
            <person name="Wu L."/>
            <person name="Ma J."/>
        </authorList>
    </citation>
    <scope>NUCLEOTIDE SEQUENCE [LARGE SCALE GENOMIC DNA]</scope>
    <source>
        <strain evidence="1 2">JCM 4524</strain>
    </source>
</reference>
<dbReference type="Proteomes" id="UP001500151">
    <property type="component" value="Unassembled WGS sequence"/>
</dbReference>
<proteinExistence type="predicted"/>
<sequence length="126" mass="13313">MSLPERVERVCEELGRGHLPDLAREAGALPLLERIVASVRAGIPEPEGMSADLDSLDEALAALGIDGVTGADRSYEELPGTATHRPEDVWVCPERRCARGLPAAADGPVPVCAVLGTPLERVGLLR</sequence>
<comment type="caution">
    <text evidence="1">The sequence shown here is derived from an EMBL/GenBank/DDBJ whole genome shotgun (WGS) entry which is preliminary data.</text>
</comment>
<name>A0ABN3Q7U2_9ACTN</name>
<gene>
    <name evidence="1" type="ORF">GCM10010307_02370</name>
</gene>
<evidence type="ECO:0000313" key="2">
    <source>
        <dbReference type="Proteomes" id="UP001500151"/>
    </source>
</evidence>
<organism evidence="1 2">
    <name type="scientific">Streptomyces vastus</name>
    <dbReference type="NCBI Taxonomy" id="285451"/>
    <lineage>
        <taxon>Bacteria</taxon>
        <taxon>Bacillati</taxon>
        <taxon>Actinomycetota</taxon>
        <taxon>Actinomycetes</taxon>
        <taxon>Kitasatosporales</taxon>
        <taxon>Streptomycetaceae</taxon>
        <taxon>Streptomyces</taxon>
    </lineage>
</organism>